<reference evidence="2" key="1">
    <citation type="submission" date="2015-04" db="EMBL/GenBank/DDBJ databases">
        <title>The genome sequence of the plant pathogenic Rhizarian Plasmodiophora brassicae reveals insights in its biotrophic life cycle and the origin of chitin synthesis.</title>
        <authorList>
            <person name="Schwelm A."/>
            <person name="Fogelqvist J."/>
            <person name="Knaust A."/>
            <person name="Julke S."/>
            <person name="Lilja T."/>
            <person name="Dhandapani V."/>
            <person name="Bonilla-Rosso G."/>
            <person name="Karlsson M."/>
            <person name="Shevchenko A."/>
            <person name="Choi S.R."/>
            <person name="Kim H.G."/>
            <person name="Park J.Y."/>
            <person name="Lim Y.P."/>
            <person name="Ludwig-Muller J."/>
            <person name="Dixelius C."/>
        </authorList>
    </citation>
    <scope>NUCLEOTIDE SEQUENCE</scope>
    <source>
        <tissue evidence="2">Potato root galls</tissue>
    </source>
</reference>
<sequence>DSSGVQPSSALKTVVQPPDKKWLKLNLGDFGQHCFQIQRGESSAISSESLEKAFGDSYALGIEACDKIAKQDDGMNVLSSKTAKTLITDFMWSVHENEFEVGGVTRYTAWLFFNQTKDSLPIFWGRSKGEGSRRDQTNEYSLDQDQSPEMAL</sequence>
<evidence type="ECO:0000256" key="1">
    <source>
        <dbReference type="SAM" id="MobiDB-lite"/>
    </source>
</evidence>
<evidence type="ECO:0000313" key="2">
    <source>
        <dbReference type="EMBL" id="CRZ02849.1"/>
    </source>
</evidence>
<feature type="compositionally biased region" description="Basic and acidic residues" evidence="1">
    <location>
        <begin position="128"/>
        <end position="137"/>
    </location>
</feature>
<feature type="non-terminal residue" evidence="2">
    <location>
        <position position="1"/>
    </location>
</feature>
<proteinExistence type="predicted"/>
<dbReference type="EMBL" id="HACM01002407">
    <property type="protein sequence ID" value="CRZ02849.1"/>
    <property type="molecule type" value="Transcribed_RNA"/>
</dbReference>
<feature type="region of interest" description="Disordered" evidence="1">
    <location>
        <begin position="128"/>
        <end position="152"/>
    </location>
</feature>
<name>A0A0H5R498_9EUKA</name>
<feature type="compositionally biased region" description="Polar residues" evidence="1">
    <location>
        <begin position="138"/>
        <end position="152"/>
    </location>
</feature>
<organism evidence="2">
    <name type="scientific">Spongospora subterranea</name>
    <dbReference type="NCBI Taxonomy" id="70186"/>
    <lineage>
        <taxon>Eukaryota</taxon>
        <taxon>Sar</taxon>
        <taxon>Rhizaria</taxon>
        <taxon>Endomyxa</taxon>
        <taxon>Phytomyxea</taxon>
        <taxon>Plasmodiophorida</taxon>
        <taxon>Plasmodiophoridae</taxon>
        <taxon>Spongospora</taxon>
    </lineage>
</organism>
<dbReference type="AlphaFoldDB" id="A0A0H5R498"/>
<accession>A0A0H5R498</accession>
<protein>
    <submittedName>
        <fullName evidence="2">Uncharacterized protein</fullName>
    </submittedName>
</protein>